<dbReference type="UniPathway" id="UPA00035">
    <property type="reaction ID" value="UER00042"/>
</dbReference>
<dbReference type="NCBIfam" id="NF002295">
    <property type="entry name" value="PRK01222.1-1"/>
    <property type="match status" value="1"/>
</dbReference>
<evidence type="ECO:0000313" key="11">
    <source>
        <dbReference type="EMBL" id="ADE39498.1"/>
    </source>
</evidence>
<evidence type="ECO:0000256" key="1">
    <source>
        <dbReference type="ARBA" id="ARBA00001164"/>
    </source>
</evidence>
<gene>
    <name evidence="9" type="primary">trpF</name>
    <name evidence="11" type="ordered locus">SAR116_1255</name>
</gene>
<keyword evidence="7 9" id="KW-0057">Aromatic amino acid biosynthesis</keyword>
<dbReference type="Pfam" id="PF00697">
    <property type="entry name" value="PRAI"/>
    <property type="match status" value="1"/>
</dbReference>
<dbReference type="InterPro" id="IPR011060">
    <property type="entry name" value="RibuloseP-bd_barrel"/>
</dbReference>
<dbReference type="InterPro" id="IPR001240">
    <property type="entry name" value="PRAI_dom"/>
</dbReference>
<dbReference type="EMBL" id="CP001751">
    <property type="protein sequence ID" value="ADE39498.1"/>
    <property type="molecule type" value="Genomic_DNA"/>
</dbReference>
<evidence type="ECO:0000256" key="6">
    <source>
        <dbReference type="ARBA" id="ARBA00022822"/>
    </source>
</evidence>
<dbReference type="eggNOG" id="COG0135">
    <property type="taxonomic scope" value="Bacteria"/>
</dbReference>
<dbReference type="SUPFAM" id="SSF51366">
    <property type="entry name" value="Ribulose-phoshate binding barrel"/>
    <property type="match status" value="1"/>
</dbReference>
<keyword evidence="8 9" id="KW-0413">Isomerase</keyword>
<dbReference type="Gene3D" id="3.20.20.70">
    <property type="entry name" value="Aldolase class I"/>
    <property type="match status" value="1"/>
</dbReference>
<keyword evidence="12" id="KW-1185">Reference proteome</keyword>
<dbReference type="InterPro" id="IPR013785">
    <property type="entry name" value="Aldolase_TIM"/>
</dbReference>
<dbReference type="KEGG" id="apb:SAR116_1255"/>
<evidence type="ECO:0000256" key="3">
    <source>
        <dbReference type="ARBA" id="ARBA00012572"/>
    </source>
</evidence>
<sequence length="217" mass="23243">MPRADVKICGIATAADYDVCARAGARWIGMVFFPKSSRHLSLEVAAALANHADSYTGDRPERVALTVDMADDALDAVIQASRPDYIQLHGNETPDRAKAIKARFNVSIIKALRIGTASDLDVCSTWDTIADWLLLDAKSASSDMPGGTGHSFDWRLLSSYKGMSNWMLAGGLKPDNVTEAISMTGARALDVSSGVESALGKKDHGLIRSFIRAAEMG</sequence>
<dbReference type="RefSeq" id="WP_013046125.1">
    <property type="nucleotide sequence ID" value="NC_014010.1"/>
</dbReference>
<evidence type="ECO:0000256" key="9">
    <source>
        <dbReference type="HAMAP-Rule" id="MF_00135"/>
    </source>
</evidence>
<dbReference type="GO" id="GO:0016829">
    <property type="term" value="F:lyase activity"/>
    <property type="evidence" value="ECO:0007669"/>
    <property type="project" value="UniProtKB-KW"/>
</dbReference>
<name>D5BTA1_PUNMI</name>
<comment type="catalytic activity">
    <reaction evidence="1 9">
        <text>N-(5-phospho-beta-D-ribosyl)anthranilate = 1-(2-carboxyphenylamino)-1-deoxy-D-ribulose 5-phosphate</text>
        <dbReference type="Rhea" id="RHEA:21540"/>
        <dbReference type="ChEBI" id="CHEBI:18277"/>
        <dbReference type="ChEBI" id="CHEBI:58613"/>
        <dbReference type="EC" id="5.3.1.24"/>
    </reaction>
</comment>
<evidence type="ECO:0000256" key="5">
    <source>
        <dbReference type="ARBA" id="ARBA00022605"/>
    </source>
</evidence>
<evidence type="ECO:0000259" key="10">
    <source>
        <dbReference type="Pfam" id="PF00697"/>
    </source>
</evidence>
<dbReference type="GO" id="GO:0000162">
    <property type="term" value="P:L-tryptophan biosynthetic process"/>
    <property type="evidence" value="ECO:0007669"/>
    <property type="project" value="UniProtKB-UniRule"/>
</dbReference>
<evidence type="ECO:0000256" key="7">
    <source>
        <dbReference type="ARBA" id="ARBA00023141"/>
    </source>
</evidence>
<dbReference type="PANTHER" id="PTHR42894:SF1">
    <property type="entry name" value="N-(5'-PHOSPHORIBOSYL)ANTHRANILATE ISOMERASE"/>
    <property type="match status" value="1"/>
</dbReference>
<evidence type="ECO:0000256" key="2">
    <source>
        <dbReference type="ARBA" id="ARBA00004664"/>
    </source>
</evidence>
<dbReference type="PANTHER" id="PTHR42894">
    <property type="entry name" value="N-(5'-PHOSPHORIBOSYL)ANTHRANILATE ISOMERASE"/>
    <property type="match status" value="1"/>
</dbReference>
<comment type="pathway">
    <text evidence="2 9">Amino-acid biosynthesis; L-tryptophan biosynthesis; L-tryptophan from chorismate: step 3/5.</text>
</comment>
<comment type="similarity">
    <text evidence="9">Belongs to the TrpF family.</text>
</comment>
<evidence type="ECO:0000256" key="8">
    <source>
        <dbReference type="ARBA" id="ARBA00023235"/>
    </source>
</evidence>
<dbReference type="OrthoDB" id="9796196at2"/>
<proteinExistence type="inferred from homology"/>
<evidence type="ECO:0000256" key="4">
    <source>
        <dbReference type="ARBA" id="ARBA00022272"/>
    </source>
</evidence>
<reference evidence="11 12" key="1">
    <citation type="journal article" date="2010" name="J. Bacteriol.">
        <title>Complete genome sequence of "Candidatus Puniceispirillum marinum" IMCC1322, a representative of the SAR116 clade in the Alphaproteobacteria.</title>
        <authorList>
            <person name="Oh H.M."/>
            <person name="Kwon K.K."/>
            <person name="Kang I."/>
            <person name="Kang S.G."/>
            <person name="Lee J.H."/>
            <person name="Kim S.J."/>
            <person name="Cho J.C."/>
        </authorList>
    </citation>
    <scope>NUCLEOTIDE SEQUENCE [LARGE SCALE GENOMIC DNA]</scope>
    <source>
        <strain evidence="11 12">IMCC1322</strain>
    </source>
</reference>
<dbReference type="STRING" id="488538.SAR116_1255"/>
<dbReference type="AlphaFoldDB" id="D5BTA1"/>
<feature type="domain" description="N-(5'phosphoribosyl) anthranilate isomerase (PRAI)" evidence="10">
    <location>
        <begin position="6"/>
        <end position="212"/>
    </location>
</feature>
<dbReference type="Proteomes" id="UP000007460">
    <property type="component" value="Chromosome"/>
</dbReference>
<evidence type="ECO:0000313" key="12">
    <source>
        <dbReference type="Proteomes" id="UP000007460"/>
    </source>
</evidence>
<dbReference type="CDD" id="cd00405">
    <property type="entry name" value="PRAI"/>
    <property type="match status" value="1"/>
</dbReference>
<keyword evidence="5 9" id="KW-0028">Amino-acid biosynthesis</keyword>
<dbReference type="InterPro" id="IPR044643">
    <property type="entry name" value="TrpF_fam"/>
</dbReference>
<keyword evidence="11" id="KW-0456">Lyase</keyword>
<dbReference type="EC" id="5.3.1.24" evidence="3 9"/>
<protein>
    <recommendedName>
        <fullName evidence="4 9">N-(5'-phosphoribosyl)anthranilate isomerase</fullName>
        <shortName evidence="9">PRAI</shortName>
        <ecNumber evidence="3 9">5.3.1.24</ecNumber>
    </recommendedName>
</protein>
<dbReference type="GO" id="GO:0004640">
    <property type="term" value="F:phosphoribosylanthranilate isomerase activity"/>
    <property type="evidence" value="ECO:0007669"/>
    <property type="project" value="UniProtKB-UniRule"/>
</dbReference>
<dbReference type="HAMAP" id="MF_00135">
    <property type="entry name" value="PRAI"/>
    <property type="match status" value="1"/>
</dbReference>
<accession>D5BTA1</accession>
<keyword evidence="6 9" id="KW-0822">Tryptophan biosynthesis</keyword>
<organism evidence="11 12">
    <name type="scientific">Puniceispirillum marinum (strain IMCC1322)</name>
    <dbReference type="NCBI Taxonomy" id="488538"/>
    <lineage>
        <taxon>Bacteria</taxon>
        <taxon>Pseudomonadati</taxon>
        <taxon>Pseudomonadota</taxon>
        <taxon>Alphaproteobacteria</taxon>
        <taxon>Candidatus Puniceispirillales</taxon>
        <taxon>Candidatus Puniceispirillaceae</taxon>
        <taxon>Candidatus Puniceispirillum</taxon>
    </lineage>
</organism>
<dbReference type="HOGENOM" id="CLU_076364_1_1_5"/>